<evidence type="ECO:0000313" key="3">
    <source>
        <dbReference type="Proteomes" id="UP000289152"/>
    </source>
</evidence>
<dbReference type="AlphaFoldDB" id="A0A4Q1BK92"/>
<dbReference type="STRING" id="5217.A0A4Q1BK92"/>
<feature type="compositionally biased region" description="Low complexity" evidence="1">
    <location>
        <begin position="192"/>
        <end position="208"/>
    </location>
</feature>
<gene>
    <name evidence="2" type="ORF">M231_04719</name>
</gene>
<feature type="region of interest" description="Disordered" evidence="1">
    <location>
        <begin position="166"/>
        <end position="217"/>
    </location>
</feature>
<sequence length="291" mass="32535">MSPQESVPRTSYLIDAEPKLYQLPPDHPALSDKLLDGYPVTAATTKFYEINPHYHPINSCLWSVRLEQPPFSVSPKARPSKRGGYKKWPIAGFTVLGLNTKSEPAIFDRASLCQDGSLLLGACMQHGRVGHRDDCPHRNIRLPLLKHPYQFHSSTIDSPFQLSPFATTSTSTSKSTSTIPSQTPSNNQTQLKSTSISSNNNNKSIRNTALGLSQNQQTTTTETEKLLRHALQKALGELAYSTELRRKIIEKVEEEHPGMINVETMLSWVEVAKVVERKVGKVDVDRYLQDL</sequence>
<proteinExistence type="predicted"/>
<dbReference type="EMBL" id="SDIL01000055">
    <property type="protein sequence ID" value="RXK38050.1"/>
    <property type="molecule type" value="Genomic_DNA"/>
</dbReference>
<name>A0A4Q1BK92_TREME</name>
<protein>
    <submittedName>
        <fullName evidence="2">Uncharacterized protein</fullName>
    </submittedName>
</protein>
<evidence type="ECO:0000256" key="1">
    <source>
        <dbReference type="SAM" id="MobiDB-lite"/>
    </source>
</evidence>
<dbReference type="InParanoid" id="A0A4Q1BK92"/>
<feature type="compositionally biased region" description="Low complexity" evidence="1">
    <location>
        <begin position="167"/>
        <end position="185"/>
    </location>
</feature>
<organism evidence="2 3">
    <name type="scientific">Tremella mesenterica</name>
    <name type="common">Jelly fungus</name>
    <dbReference type="NCBI Taxonomy" id="5217"/>
    <lineage>
        <taxon>Eukaryota</taxon>
        <taxon>Fungi</taxon>
        <taxon>Dikarya</taxon>
        <taxon>Basidiomycota</taxon>
        <taxon>Agaricomycotina</taxon>
        <taxon>Tremellomycetes</taxon>
        <taxon>Tremellales</taxon>
        <taxon>Tremellaceae</taxon>
        <taxon>Tremella</taxon>
    </lineage>
</organism>
<comment type="caution">
    <text evidence="2">The sequence shown here is derived from an EMBL/GenBank/DDBJ whole genome shotgun (WGS) entry which is preliminary data.</text>
</comment>
<reference evidence="2 3" key="1">
    <citation type="submission" date="2016-06" db="EMBL/GenBank/DDBJ databases">
        <title>Evolution of pathogenesis and genome organization in the Tremellales.</title>
        <authorList>
            <person name="Cuomo C."/>
            <person name="Litvintseva A."/>
            <person name="Heitman J."/>
            <person name="Chen Y."/>
            <person name="Sun S."/>
            <person name="Springer D."/>
            <person name="Dromer F."/>
            <person name="Young S."/>
            <person name="Zeng Q."/>
            <person name="Chapman S."/>
            <person name="Gujja S."/>
            <person name="Saif S."/>
            <person name="Birren B."/>
        </authorList>
    </citation>
    <scope>NUCLEOTIDE SEQUENCE [LARGE SCALE GENOMIC DNA]</scope>
    <source>
        <strain evidence="2 3">ATCC 28783</strain>
    </source>
</reference>
<accession>A0A4Q1BK92</accession>
<evidence type="ECO:0000313" key="2">
    <source>
        <dbReference type="EMBL" id="RXK38050.1"/>
    </source>
</evidence>
<dbReference type="Proteomes" id="UP000289152">
    <property type="component" value="Unassembled WGS sequence"/>
</dbReference>
<dbReference type="VEuPathDB" id="FungiDB:TREMEDRAFT_60658"/>
<keyword evidence="3" id="KW-1185">Reference proteome</keyword>